<dbReference type="InterPro" id="IPR016137">
    <property type="entry name" value="RGS"/>
</dbReference>
<feature type="compositionally biased region" description="Basic and acidic residues" evidence="8">
    <location>
        <begin position="52"/>
        <end position="63"/>
    </location>
</feature>
<feature type="compositionally biased region" description="Low complexity" evidence="8">
    <location>
        <begin position="426"/>
        <end position="442"/>
    </location>
</feature>
<dbReference type="EMBL" id="OV696694">
    <property type="protein sequence ID" value="CAH1274558.1"/>
    <property type="molecule type" value="Genomic_DNA"/>
</dbReference>
<dbReference type="SMART" id="SM00315">
    <property type="entry name" value="RGS"/>
    <property type="match status" value="1"/>
</dbReference>
<accession>A0A8K0EZA4</accession>
<evidence type="ECO:0000259" key="9">
    <source>
        <dbReference type="PROSITE" id="PS50132"/>
    </source>
</evidence>
<dbReference type="SUPFAM" id="SSF48097">
    <property type="entry name" value="Regulator of G-protein signaling, RGS"/>
    <property type="match status" value="1"/>
</dbReference>
<dbReference type="GO" id="GO:0090090">
    <property type="term" value="P:negative regulation of canonical Wnt signaling pathway"/>
    <property type="evidence" value="ECO:0007669"/>
    <property type="project" value="InterPro"/>
</dbReference>
<organism evidence="11 12">
    <name type="scientific">Branchiostoma lanceolatum</name>
    <name type="common">Common lancelet</name>
    <name type="synonym">Amphioxus lanceolatum</name>
    <dbReference type="NCBI Taxonomy" id="7740"/>
    <lineage>
        <taxon>Eukaryota</taxon>
        <taxon>Metazoa</taxon>
        <taxon>Chordata</taxon>
        <taxon>Cephalochordata</taxon>
        <taxon>Leptocardii</taxon>
        <taxon>Amphioxiformes</taxon>
        <taxon>Branchiostomatidae</taxon>
        <taxon>Branchiostoma</taxon>
    </lineage>
</organism>
<dbReference type="GO" id="GO:0048468">
    <property type="term" value="P:cell development"/>
    <property type="evidence" value="ECO:0007669"/>
    <property type="project" value="TreeGrafter"/>
</dbReference>
<evidence type="ECO:0000256" key="5">
    <source>
        <dbReference type="ARBA" id="ARBA00022765"/>
    </source>
</evidence>
<sequence length="879" mass="98819">MSIGVQEYLQDTGGSKFTEDLPTSARPPVPGEETESNHGSQHSGSSNTKSEYSTKSDYSKSDYSHSSAGTPRRTNCDLGFEPEGSASPTPPYLRWAESLQALLSDKDGSQLFKLYLENEDSKHLLEFYFAVNGYKKMDPLDDKTQRLANIVYTKYIKEGRGILSHRVKPGTKQYLAKNIDCKPLDISIFDQAQLEIEKFMEENAYRMFLESDIYLQYCRNGGEVSPNQVVTELANTSGNVGNLTTGVILAPLPTLHENVELSTEDTMETRTLPLTAEHLFATSQIRLRSDSRDRERLSRGGNPYHQTYAPAPATSANDSEIQSLSSEQTDDTMSLTDSSIDLDGVPSHRHRRRRQLKGMRQDAQRNGNVMCYPPFPQPRTQRLPKEMKMMEPKKFAELLIAKLEKVKQDRENEERLDEQLRRMEGDSGASQVSDSQGVSGSDPAQPRLLLMDDTTSIDDDPESILDEHVSRVLQTPGCRSPGRHSPIRPNKGHISGVPYHTSYPGALASATGSSWHGKSRPKDGSKRDSGIGDSSVTEAETVTHYHKYYYHHHHHHPKSREGVEKQTEMETQRKVQRDSEMYTTQSRVHQDSMGGMAESLRRDGRREVLGKRSGGRKEEGEPFLALPVETDRFGKVWDWMEEGERERYRGGMNIREPKSKRSSKTASQAAHRSSGKAGSSSAKKPLAYNTSRPTSMERPPVTAEVRPMQPFMQDTQMPVLPQPNPLICLEEARRRLVEKANPKGSSRHVVDSGVRKDKGKLPQSKVVPAVSDFEPEEEPKERKQPIKKPASTMSVSGENTVVGYYFCGEPIPYRTTLPGKDITLAIFKNSITKRGNYRYFFKCTSTEFGSNAVYQEVTEDEDLLPLWEGKIVGKVERIE</sequence>
<dbReference type="Proteomes" id="UP000838412">
    <property type="component" value="Chromosome 9"/>
</dbReference>
<evidence type="ECO:0000256" key="7">
    <source>
        <dbReference type="PROSITE-ProRule" id="PRU00069"/>
    </source>
</evidence>
<feature type="compositionally biased region" description="Basic and acidic residues" evidence="8">
    <location>
        <begin position="559"/>
        <end position="580"/>
    </location>
</feature>
<evidence type="ECO:0000256" key="8">
    <source>
        <dbReference type="SAM" id="MobiDB-lite"/>
    </source>
</evidence>
<comment type="subcellular location">
    <subcellularLocation>
        <location evidence="1">Cytoplasm</location>
    </subcellularLocation>
</comment>
<feature type="compositionally biased region" description="Basic and acidic residues" evidence="8">
    <location>
        <begin position="599"/>
        <end position="620"/>
    </location>
</feature>
<feature type="region of interest" description="Disordered" evidence="8">
    <location>
        <begin position="408"/>
        <end position="446"/>
    </location>
</feature>
<dbReference type="GO" id="GO:0030877">
    <property type="term" value="C:beta-catenin destruction complex"/>
    <property type="evidence" value="ECO:0007669"/>
    <property type="project" value="TreeGrafter"/>
</dbReference>
<dbReference type="InterPro" id="IPR038207">
    <property type="entry name" value="DIX_dom_sf"/>
</dbReference>
<keyword evidence="4 7" id="KW-0879">Wnt signaling pathway</keyword>
<feature type="region of interest" description="Disordered" evidence="8">
    <location>
        <begin position="648"/>
        <end position="700"/>
    </location>
</feature>
<evidence type="ECO:0000259" key="10">
    <source>
        <dbReference type="PROSITE" id="PS50841"/>
    </source>
</evidence>
<dbReference type="InterPro" id="IPR014936">
    <property type="entry name" value="Axin_b-cat-bd"/>
</dbReference>
<dbReference type="SUPFAM" id="SSF54236">
    <property type="entry name" value="Ubiquitin-like"/>
    <property type="match status" value="1"/>
</dbReference>
<gene>
    <name evidence="11" type="primary">AXIN1</name>
    <name evidence="11" type="ORF">BLAG_LOCUS25552</name>
</gene>
<dbReference type="InterPro" id="IPR032101">
    <property type="entry name" value="Axin_TNKS-bd"/>
</dbReference>
<keyword evidence="3" id="KW-0597">Phosphoprotein</keyword>
<reference evidence="11" key="1">
    <citation type="submission" date="2022-01" db="EMBL/GenBank/DDBJ databases">
        <authorList>
            <person name="Braso-Vives M."/>
        </authorList>
    </citation>
    <scope>NUCLEOTIDE SEQUENCE</scope>
</reference>
<evidence type="ECO:0000313" key="12">
    <source>
        <dbReference type="Proteomes" id="UP000838412"/>
    </source>
</evidence>
<keyword evidence="6" id="KW-0832">Ubl conjugation</keyword>
<dbReference type="AlphaFoldDB" id="A0A8K0EZA4"/>
<evidence type="ECO:0000256" key="4">
    <source>
        <dbReference type="ARBA" id="ARBA00022687"/>
    </source>
</evidence>
<dbReference type="InterPro" id="IPR001158">
    <property type="entry name" value="DIX"/>
</dbReference>
<dbReference type="PROSITE" id="PS50841">
    <property type="entry name" value="DIX"/>
    <property type="match status" value="1"/>
</dbReference>
<feature type="compositionally biased region" description="Low complexity" evidence="8">
    <location>
        <begin position="675"/>
        <end position="684"/>
    </location>
</feature>
<feature type="region of interest" description="Disordered" evidence="8">
    <location>
        <begin position="285"/>
        <end position="380"/>
    </location>
</feature>
<evidence type="ECO:0000256" key="1">
    <source>
        <dbReference type="ARBA" id="ARBA00004496"/>
    </source>
</evidence>
<dbReference type="Gene3D" id="1.10.196.10">
    <property type="match status" value="1"/>
</dbReference>
<evidence type="ECO:0000256" key="2">
    <source>
        <dbReference type="ARBA" id="ARBA00022490"/>
    </source>
</evidence>
<dbReference type="InterPro" id="IPR043581">
    <property type="entry name" value="Axin-like"/>
</dbReference>
<dbReference type="InterPro" id="IPR029071">
    <property type="entry name" value="Ubiquitin-like_domsf"/>
</dbReference>
<feature type="compositionally biased region" description="Basic and acidic residues" evidence="8">
    <location>
        <begin position="408"/>
        <end position="425"/>
    </location>
</feature>
<dbReference type="GO" id="GO:0005886">
    <property type="term" value="C:plasma membrane"/>
    <property type="evidence" value="ECO:0007669"/>
    <property type="project" value="TreeGrafter"/>
</dbReference>
<dbReference type="PANTHER" id="PTHR46102">
    <property type="entry name" value="AXIN"/>
    <property type="match status" value="1"/>
</dbReference>
<dbReference type="Pfam" id="PF00615">
    <property type="entry name" value="RGS"/>
    <property type="match status" value="1"/>
</dbReference>
<name>A0A8K0EZA4_BRALA</name>
<evidence type="ECO:0000256" key="3">
    <source>
        <dbReference type="ARBA" id="ARBA00022553"/>
    </source>
</evidence>
<feature type="region of interest" description="Disordered" evidence="8">
    <location>
        <begin position="1"/>
        <end position="91"/>
    </location>
</feature>
<dbReference type="GO" id="GO:0008013">
    <property type="term" value="F:beta-catenin binding"/>
    <property type="evidence" value="ECO:0007669"/>
    <property type="project" value="TreeGrafter"/>
</dbReference>
<dbReference type="InterPro" id="IPR044926">
    <property type="entry name" value="RGS_subdomain_2"/>
</dbReference>
<dbReference type="GO" id="GO:0060090">
    <property type="term" value="F:molecular adaptor activity"/>
    <property type="evidence" value="ECO:0007669"/>
    <property type="project" value="TreeGrafter"/>
</dbReference>
<feature type="domain" description="RGS" evidence="9">
    <location>
        <begin position="98"/>
        <end position="218"/>
    </location>
</feature>
<dbReference type="GO" id="GO:0032436">
    <property type="term" value="P:positive regulation of proteasomal ubiquitin-dependent protein catabolic process"/>
    <property type="evidence" value="ECO:0007669"/>
    <property type="project" value="TreeGrafter"/>
</dbReference>
<proteinExistence type="predicted"/>
<feature type="compositionally biased region" description="Basic and acidic residues" evidence="8">
    <location>
        <begin position="520"/>
        <end position="530"/>
    </location>
</feature>
<dbReference type="Pfam" id="PF00778">
    <property type="entry name" value="DIX"/>
    <property type="match status" value="1"/>
</dbReference>
<dbReference type="GO" id="GO:0005737">
    <property type="term" value="C:cytoplasm"/>
    <property type="evidence" value="ECO:0007669"/>
    <property type="project" value="UniProtKB-SubCell"/>
</dbReference>
<dbReference type="Pfam" id="PF08833">
    <property type="entry name" value="Axin_b-cat_bind"/>
    <property type="match status" value="1"/>
</dbReference>
<dbReference type="CDD" id="cd11582">
    <property type="entry name" value="Axin_TNKS_binding"/>
    <property type="match status" value="1"/>
</dbReference>
<dbReference type="InterPro" id="IPR024066">
    <property type="entry name" value="RGS_subdom1/3"/>
</dbReference>
<dbReference type="OrthoDB" id="10007451at2759"/>
<dbReference type="PRINTS" id="PR01301">
    <property type="entry name" value="RGSPROTEIN"/>
</dbReference>
<dbReference type="SMART" id="SM00021">
    <property type="entry name" value="DAX"/>
    <property type="match status" value="1"/>
</dbReference>
<dbReference type="Gene3D" id="1.10.167.10">
    <property type="entry name" value="Regulator of G-protein Signalling 4, domain 2"/>
    <property type="match status" value="1"/>
</dbReference>
<feature type="compositionally biased region" description="Polar residues" evidence="8">
    <location>
        <begin position="314"/>
        <end position="339"/>
    </location>
</feature>
<dbReference type="GO" id="GO:0019901">
    <property type="term" value="F:protein kinase binding"/>
    <property type="evidence" value="ECO:0007669"/>
    <property type="project" value="TreeGrafter"/>
</dbReference>
<keyword evidence="5" id="KW-0013">ADP-ribosylation</keyword>
<feature type="compositionally biased region" description="Basic and acidic residues" evidence="8">
    <location>
        <begin position="648"/>
        <end position="659"/>
    </location>
</feature>
<protein>
    <submittedName>
        <fullName evidence="11">AXIN1 protein</fullName>
    </submittedName>
</protein>
<dbReference type="Pfam" id="PF16646">
    <property type="entry name" value="AXIN1_TNKS_BD"/>
    <property type="match status" value="1"/>
</dbReference>
<dbReference type="Gene3D" id="2.40.240.130">
    <property type="match status" value="1"/>
</dbReference>
<dbReference type="PANTHER" id="PTHR46102:SF2">
    <property type="entry name" value="AXIN"/>
    <property type="match status" value="1"/>
</dbReference>
<evidence type="ECO:0000313" key="11">
    <source>
        <dbReference type="EMBL" id="CAH1274558.1"/>
    </source>
</evidence>
<dbReference type="InterPro" id="IPR036305">
    <property type="entry name" value="RGS_sf"/>
</dbReference>
<keyword evidence="2" id="KW-0963">Cytoplasm</keyword>
<feature type="compositionally biased region" description="Low complexity" evidence="8">
    <location>
        <begin position="37"/>
        <end position="51"/>
    </location>
</feature>
<dbReference type="GO" id="GO:0016055">
    <property type="term" value="P:Wnt signaling pathway"/>
    <property type="evidence" value="ECO:0007669"/>
    <property type="project" value="UniProtKB-KW"/>
</dbReference>
<feature type="compositionally biased region" description="Basic and acidic residues" evidence="8">
    <location>
        <begin position="748"/>
        <end position="760"/>
    </location>
</feature>
<feature type="region of interest" description="Disordered" evidence="8">
    <location>
        <begin position="738"/>
        <end position="793"/>
    </location>
</feature>
<evidence type="ECO:0000256" key="6">
    <source>
        <dbReference type="ARBA" id="ARBA00022843"/>
    </source>
</evidence>
<dbReference type="GO" id="GO:0005634">
    <property type="term" value="C:nucleus"/>
    <property type="evidence" value="ECO:0007669"/>
    <property type="project" value="TreeGrafter"/>
</dbReference>
<feature type="region of interest" description="Disordered" evidence="8">
    <location>
        <begin position="471"/>
        <end position="536"/>
    </location>
</feature>
<feature type="compositionally biased region" description="Basic and acidic residues" evidence="8">
    <location>
        <begin position="287"/>
        <end position="298"/>
    </location>
</feature>
<feature type="domain" description="DIX" evidence="10">
    <location>
        <begin position="797"/>
        <end position="879"/>
    </location>
</feature>
<feature type="compositionally biased region" description="Basic residues" evidence="8">
    <location>
        <begin position="347"/>
        <end position="357"/>
    </location>
</feature>
<dbReference type="GO" id="GO:0031625">
    <property type="term" value="F:ubiquitin protein ligase binding"/>
    <property type="evidence" value="ECO:0007669"/>
    <property type="project" value="TreeGrafter"/>
</dbReference>
<dbReference type="PROSITE" id="PS50132">
    <property type="entry name" value="RGS"/>
    <property type="match status" value="1"/>
</dbReference>
<keyword evidence="12" id="KW-1185">Reference proteome</keyword>
<feature type="region of interest" description="Disordered" evidence="8">
    <location>
        <begin position="550"/>
        <end position="622"/>
    </location>
</feature>